<dbReference type="GO" id="GO:0004177">
    <property type="term" value="F:aminopeptidase activity"/>
    <property type="evidence" value="ECO:0007669"/>
    <property type="project" value="UniProtKB-KW"/>
</dbReference>
<comment type="cofactor">
    <cofactor evidence="2">
        <name>Mg(2+)</name>
        <dbReference type="ChEBI" id="CHEBI:18420"/>
    </cofactor>
</comment>
<dbReference type="PANTHER" id="PTHR34448:SF1">
    <property type="entry name" value="BLL6088 PROTEIN"/>
    <property type="match status" value="1"/>
</dbReference>
<accession>A0A2M8PDI8</accession>
<keyword evidence="7" id="KW-0479">Metal-binding</keyword>
<evidence type="ECO:0000256" key="5">
    <source>
        <dbReference type="ARBA" id="ARBA00022438"/>
    </source>
</evidence>
<dbReference type="PANTHER" id="PTHR34448">
    <property type="entry name" value="AMINOPEPTIDASE"/>
    <property type="match status" value="1"/>
</dbReference>
<dbReference type="PRINTS" id="PR00919">
    <property type="entry name" value="THERMOPTASE"/>
</dbReference>
<dbReference type="Pfam" id="PF02073">
    <property type="entry name" value="Peptidase_M29"/>
    <property type="match status" value="1"/>
</dbReference>
<comment type="cofactor">
    <cofactor evidence="3">
        <name>Zn(2+)</name>
        <dbReference type="ChEBI" id="CHEBI:29105"/>
    </cofactor>
</comment>
<evidence type="ECO:0000256" key="4">
    <source>
        <dbReference type="ARBA" id="ARBA00008236"/>
    </source>
</evidence>
<dbReference type="InterPro" id="IPR000787">
    <property type="entry name" value="Peptidase_M29"/>
</dbReference>
<name>A0A2M8PDI8_9CHLR</name>
<evidence type="ECO:0000256" key="3">
    <source>
        <dbReference type="ARBA" id="ARBA00001947"/>
    </source>
</evidence>
<dbReference type="EMBL" id="PGTM01000133">
    <property type="protein sequence ID" value="PJF35598.1"/>
    <property type="molecule type" value="Genomic_DNA"/>
</dbReference>
<evidence type="ECO:0000256" key="6">
    <source>
        <dbReference type="ARBA" id="ARBA00022670"/>
    </source>
</evidence>
<dbReference type="GO" id="GO:0046872">
    <property type="term" value="F:metal ion binding"/>
    <property type="evidence" value="ECO:0007669"/>
    <property type="project" value="UniProtKB-KW"/>
</dbReference>
<reference evidence="10 11" key="1">
    <citation type="submission" date="2017-11" db="EMBL/GenBank/DDBJ databases">
        <title>Evolution of Phototrophy in the Chloroflexi Phylum Driven by Horizontal Gene Transfer.</title>
        <authorList>
            <person name="Ward L.M."/>
            <person name="Hemp J."/>
            <person name="Shih P.M."/>
            <person name="Mcglynn S.E."/>
            <person name="Fischer W."/>
        </authorList>
    </citation>
    <scope>NUCLEOTIDE SEQUENCE [LARGE SCALE GENOMIC DNA]</scope>
    <source>
        <strain evidence="10">JP3_13</strain>
    </source>
</reference>
<evidence type="ECO:0000313" key="11">
    <source>
        <dbReference type="Proteomes" id="UP000229681"/>
    </source>
</evidence>
<comment type="similarity">
    <text evidence="4">Belongs to the peptidase M29 family.</text>
</comment>
<dbReference type="Gene3D" id="3.40.1830.10">
    <property type="entry name" value="Thermophilic metalloprotease (M29)"/>
    <property type="match status" value="1"/>
</dbReference>
<keyword evidence="8" id="KW-0378">Hydrolase</keyword>
<comment type="caution">
    <text evidence="10">The sequence shown here is derived from an EMBL/GenBank/DDBJ whole genome shotgun (WGS) entry which is preliminary data.</text>
</comment>
<protein>
    <submittedName>
        <fullName evidence="10">Aminopeptidase</fullName>
    </submittedName>
</protein>
<keyword evidence="9" id="KW-0482">Metalloprotease</keyword>
<proteinExistence type="inferred from homology"/>
<sequence>MDSRIQKMAEVLVNYSTRIQRGERVLFRGTSPLAQPLMQALTREALKAGGLPFNYLHMSDENRIAAEHGSLEQIAAVNPMLKLMYETADVIIRIEAADNTAELSGFSTDVVQARMRAYGELLNIQMEREANGTLRRCTTLFPTPAYARDANMTLSEYEDFVYRACLLDQDDPVAGWLQLEAEQQRLIDFLRGKQRLHVKGKNIDLQMRIADRTWMNASGRVNFPDGEIFTAPVEDSVNGWVQFTYPAFYNGGVVRGAALHFEQGVITRATAQEGEAFLNAVLDTDAGARRLGEFAIGTNRGVDRFTGHILFDEKIHGTVHMAVGRAYPQTGGLNQSSIHWDMICDMRDGGQIFADDLLFYQDGEFLV</sequence>
<gene>
    <name evidence="10" type="ORF">CUN49_09750</name>
</gene>
<dbReference type="AlphaFoldDB" id="A0A2M8PDI8"/>
<evidence type="ECO:0000256" key="9">
    <source>
        <dbReference type="ARBA" id="ARBA00023049"/>
    </source>
</evidence>
<keyword evidence="5 10" id="KW-0031">Aminopeptidase</keyword>
<dbReference type="GO" id="GO:0008237">
    <property type="term" value="F:metallopeptidase activity"/>
    <property type="evidence" value="ECO:0007669"/>
    <property type="project" value="UniProtKB-KW"/>
</dbReference>
<keyword evidence="6" id="KW-0645">Protease</keyword>
<dbReference type="InterPro" id="IPR052170">
    <property type="entry name" value="M29_Exopeptidase"/>
</dbReference>
<evidence type="ECO:0000256" key="1">
    <source>
        <dbReference type="ARBA" id="ARBA00001941"/>
    </source>
</evidence>
<dbReference type="Proteomes" id="UP000229681">
    <property type="component" value="Unassembled WGS sequence"/>
</dbReference>
<organism evidence="10 11">
    <name type="scientific">Candidatus Thermofonsia Clade 1 bacterium</name>
    <dbReference type="NCBI Taxonomy" id="2364210"/>
    <lineage>
        <taxon>Bacteria</taxon>
        <taxon>Bacillati</taxon>
        <taxon>Chloroflexota</taxon>
        <taxon>Candidatus Thermofontia</taxon>
        <taxon>Candidatus Thermofonsia Clade 1</taxon>
    </lineage>
</organism>
<evidence type="ECO:0000313" key="10">
    <source>
        <dbReference type="EMBL" id="PJF35598.1"/>
    </source>
</evidence>
<dbReference type="InterPro" id="IPR035097">
    <property type="entry name" value="M29_N-terminal"/>
</dbReference>
<evidence type="ECO:0000256" key="2">
    <source>
        <dbReference type="ARBA" id="ARBA00001946"/>
    </source>
</evidence>
<evidence type="ECO:0000256" key="7">
    <source>
        <dbReference type="ARBA" id="ARBA00022723"/>
    </source>
</evidence>
<dbReference type="GO" id="GO:0006508">
    <property type="term" value="P:proteolysis"/>
    <property type="evidence" value="ECO:0007669"/>
    <property type="project" value="UniProtKB-KW"/>
</dbReference>
<dbReference type="SUPFAM" id="SSF144052">
    <property type="entry name" value="Thermophilic metalloprotease-like"/>
    <property type="match status" value="1"/>
</dbReference>
<evidence type="ECO:0000256" key="8">
    <source>
        <dbReference type="ARBA" id="ARBA00022801"/>
    </source>
</evidence>
<comment type="cofactor">
    <cofactor evidence="1">
        <name>Co(2+)</name>
        <dbReference type="ChEBI" id="CHEBI:48828"/>
    </cofactor>
</comment>